<dbReference type="NCBIfam" id="TIGR02283">
    <property type="entry name" value="MltB_2"/>
    <property type="match status" value="1"/>
</dbReference>
<dbReference type="CDD" id="cd13399">
    <property type="entry name" value="Slt35-like"/>
    <property type="match status" value="1"/>
</dbReference>
<name>A0A7X0NFG9_9GAMM</name>
<dbReference type="InterPro" id="IPR031304">
    <property type="entry name" value="SLT_2"/>
</dbReference>
<keyword evidence="1" id="KW-0732">Signal</keyword>
<dbReference type="GO" id="GO:0009253">
    <property type="term" value="P:peptidoglycan catabolic process"/>
    <property type="evidence" value="ECO:0007669"/>
    <property type="project" value="TreeGrafter"/>
</dbReference>
<accession>A0A7X0NFG9</accession>
<evidence type="ECO:0000256" key="1">
    <source>
        <dbReference type="SAM" id="SignalP"/>
    </source>
</evidence>
<sequence length="365" mass="41225">MNSIKNIKLISSHSFVVILLTLFSGIFSVQAFAQAEPEGKPPLNEANFLLYVEQLKTEAQAQGFTAEFIDQAFANAKFYKRAVKADRSQPEVVETLDTYLPKRVPDWKIKQARHQYKTHKILLDTIAEKYGVQPRFIVALWGLETNFGKIMGNYNVVSALATLAYEGRREAFFKKQLWAALTIVNEGHIDVENMKGSWAGAMGQNQFMPTSFVAYAVDGDGDGKKDIWGNQADVFASMANYLKKEGWNSDITWGRQVKLPKGFDNSLAIPQKTGGRKQWLAAWKNTEKTLAQWQTLGVRRVDGTDLPKVDITAALVFPDGEKGRAYLAYDNYKSLMHWNLSYYFVSSVGHLSDRIKFPPINYSTH</sequence>
<evidence type="ECO:0000313" key="3">
    <source>
        <dbReference type="EMBL" id="MBB6542508.1"/>
    </source>
</evidence>
<feature type="chain" id="PRO_5030780978" evidence="1">
    <location>
        <begin position="34"/>
        <end position="365"/>
    </location>
</feature>
<dbReference type="Gene3D" id="1.10.530.10">
    <property type="match status" value="1"/>
</dbReference>
<reference evidence="3 4" key="1">
    <citation type="submission" date="2020-08" db="EMBL/GenBank/DDBJ databases">
        <title>Genomic Encyclopedia of Type Strains, Phase IV (KMG-IV): sequencing the most valuable type-strain genomes for metagenomic binning, comparative biology and taxonomic classification.</title>
        <authorList>
            <person name="Goeker M."/>
        </authorList>
    </citation>
    <scope>NUCLEOTIDE SEQUENCE [LARGE SCALE GENOMIC DNA]</scope>
    <source>
        <strain evidence="3 4">DSM 26287</strain>
    </source>
</reference>
<feature type="signal peptide" evidence="1">
    <location>
        <begin position="1"/>
        <end position="33"/>
    </location>
</feature>
<evidence type="ECO:0000313" key="4">
    <source>
        <dbReference type="Proteomes" id="UP000537141"/>
    </source>
</evidence>
<dbReference type="FunFam" id="1.10.8.350:FF:000001">
    <property type="entry name" value="Lytic murein transglycosylase B"/>
    <property type="match status" value="1"/>
</dbReference>
<dbReference type="InterPro" id="IPR043426">
    <property type="entry name" value="MltB-like"/>
</dbReference>
<dbReference type="PANTHER" id="PTHR30163">
    <property type="entry name" value="MEMBRANE-BOUND LYTIC MUREIN TRANSGLYCOSYLASE B"/>
    <property type="match status" value="1"/>
</dbReference>
<dbReference type="EMBL" id="JACHHU010000005">
    <property type="protein sequence ID" value="MBB6542508.1"/>
    <property type="molecule type" value="Genomic_DNA"/>
</dbReference>
<comment type="caution">
    <text evidence="3">The sequence shown here is derived from an EMBL/GenBank/DDBJ whole genome shotgun (WGS) entry which is preliminary data.</text>
</comment>
<dbReference type="PANTHER" id="PTHR30163:SF8">
    <property type="entry name" value="LYTIC MUREIN TRANSGLYCOSYLASE"/>
    <property type="match status" value="1"/>
</dbReference>
<proteinExistence type="predicted"/>
<dbReference type="AlphaFoldDB" id="A0A7X0NFG9"/>
<feature type="domain" description="Transglycosylase SLT" evidence="2">
    <location>
        <begin position="51"/>
        <end position="353"/>
    </location>
</feature>
<dbReference type="Pfam" id="PF13406">
    <property type="entry name" value="SLT_2"/>
    <property type="match status" value="1"/>
</dbReference>
<dbReference type="GO" id="GO:0008933">
    <property type="term" value="F:peptidoglycan lytic transglycosylase activity"/>
    <property type="evidence" value="ECO:0007669"/>
    <property type="project" value="TreeGrafter"/>
</dbReference>
<dbReference type="InterPro" id="IPR011970">
    <property type="entry name" value="MltB_2"/>
</dbReference>
<dbReference type="SUPFAM" id="SSF53955">
    <property type="entry name" value="Lysozyme-like"/>
    <property type="match status" value="1"/>
</dbReference>
<dbReference type="RefSeq" id="WP_184423238.1">
    <property type="nucleotide sequence ID" value="NZ_AP027362.1"/>
</dbReference>
<keyword evidence="4" id="KW-1185">Reference proteome</keyword>
<gene>
    <name evidence="3" type="ORF">HNQ55_000997</name>
</gene>
<dbReference type="Proteomes" id="UP000537141">
    <property type="component" value="Unassembled WGS sequence"/>
</dbReference>
<dbReference type="InterPro" id="IPR023346">
    <property type="entry name" value="Lysozyme-like_dom_sf"/>
</dbReference>
<organism evidence="3 4">
    <name type="scientific">Thalassotalea piscium</name>
    <dbReference type="NCBI Taxonomy" id="1230533"/>
    <lineage>
        <taxon>Bacteria</taxon>
        <taxon>Pseudomonadati</taxon>
        <taxon>Pseudomonadota</taxon>
        <taxon>Gammaproteobacteria</taxon>
        <taxon>Alteromonadales</taxon>
        <taxon>Colwelliaceae</taxon>
        <taxon>Thalassotalea</taxon>
    </lineage>
</organism>
<protein>
    <submittedName>
        <fullName evidence="3">Membrane-bound lytic murein transglycosylase B</fullName>
    </submittedName>
</protein>
<evidence type="ECO:0000259" key="2">
    <source>
        <dbReference type="Pfam" id="PF13406"/>
    </source>
</evidence>
<dbReference type="Gene3D" id="1.10.8.350">
    <property type="entry name" value="Bacterial muramidase"/>
    <property type="match status" value="1"/>
</dbReference>